<organism evidence="1 2">
    <name type="scientific">Nocardiopsis kunsanensis</name>
    <dbReference type="NCBI Taxonomy" id="141693"/>
    <lineage>
        <taxon>Bacteria</taxon>
        <taxon>Bacillati</taxon>
        <taxon>Actinomycetota</taxon>
        <taxon>Actinomycetes</taxon>
        <taxon>Streptosporangiales</taxon>
        <taxon>Nocardiopsidaceae</taxon>
        <taxon>Nocardiopsis</taxon>
    </lineage>
</organism>
<comment type="caution">
    <text evidence="1">The sequence shown here is derived from an EMBL/GenBank/DDBJ whole genome shotgun (WGS) entry which is preliminary data.</text>
</comment>
<evidence type="ECO:0000313" key="2">
    <source>
        <dbReference type="Proteomes" id="UP000654947"/>
    </source>
</evidence>
<dbReference type="AlphaFoldDB" id="A0A918XDH6"/>
<accession>A0A918XDH6</accession>
<gene>
    <name evidence="1" type="ORF">GCM10007147_25610</name>
</gene>
<protein>
    <submittedName>
        <fullName evidence="1">Uncharacterized protein</fullName>
    </submittedName>
</protein>
<dbReference type="Proteomes" id="UP000654947">
    <property type="component" value="Unassembled WGS sequence"/>
</dbReference>
<keyword evidence="2" id="KW-1185">Reference proteome</keyword>
<evidence type="ECO:0000313" key="1">
    <source>
        <dbReference type="EMBL" id="GHD26991.1"/>
    </source>
</evidence>
<dbReference type="EMBL" id="BMXL01000012">
    <property type="protein sequence ID" value="GHD26991.1"/>
    <property type="molecule type" value="Genomic_DNA"/>
</dbReference>
<name>A0A918XDH6_9ACTN</name>
<sequence length="97" mass="10627">MSRPEIGDRFDDEDYRACTVGAGAEMVGATPAFLRALVQAELIEGSRRADHRLHTGHVLLGLPDRTYGPSGPRLIEMSRAVPRVRGSRVDTLVQSLQ</sequence>
<reference evidence="1 2" key="1">
    <citation type="journal article" date="2014" name="Int. J. Syst. Evol. Microbiol.">
        <title>Complete genome sequence of Corynebacterium casei LMG S-19264T (=DSM 44701T), isolated from a smear-ripened cheese.</title>
        <authorList>
            <consortium name="US DOE Joint Genome Institute (JGI-PGF)"/>
            <person name="Walter F."/>
            <person name="Albersmeier A."/>
            <person name="Kalinowski J."/>
            <person name="Ruckert C."/>
        </authorList>
    </citation>
    <scope>NUCLEOTIDE SEQUENCE [LARGE SCALE GENOMIC DNA]</scope>
    <source>
        <strain evidence="1 2">KCTC 19473</strain>
    </source>
</reference>
<proteinExistence type="predicted"/>